<keyword evidence="1" id="KW-0812">Transmembrane</keyword>
<dbReference type="PANTHER" id="PTHR34300">
    <property type="entry name" value="QUEUOSINE PRECURSOR TRANSPORTER-RELATED"/>
    <property type="match status" value="1"/>
</dbReference>
<dbReference type="PANTHER" id="PTHR34300:SF2">
    <property type="entry name" value="QUEUOSINE PRECURSOR TRANSPORTER-RELATED"/>
    <property type="match status" value="1"/>
</dbReference>
<accession>A0ABX7S6J0</accession>
<comment type="similarity">
    <text evidence="1">Belongs to the vitamin uptake transporter (VUT/ECF) (TC 2.A.88) family. Q precursor transporter subfamily.</text>
</comment>
<sequence>MNKASEKLITLSGLFVSVIVVSNIIAGKLINIGPFVITLSVLIYPLSFALSTIIFEIFGERIAKKVIYTGFLASLILAIVSYITILYPPSPIFENNDAYLTVFNATPRIILASFLAYYFAQIVNLWAFSFSKTVFRTENIYFRNIISMFLTQFVDSLIFVLVSFYGVYEWKEVVNMILSQYIIKLIFSALNSPIISLSVKRLKRDLVLEQ</sequence>
<name>A0ABX7S6J0_9BACT</name>
<evidence type="ECO:0000313" key="2">
    <source>
        <dbReference type="EMBL" id="QTA38199.1"/>
    </source>
</evidence>
<reference evidence="2 3" key="1">
    <citation type="submission" date="2021-03" db="EMBL/GenBank/DDBJ databases">
        <title>Thermosipho ferrireducens sp.nov., an anaerobic thermophilic iron-reducing bacterium isolated from a deep-sea hydrothermal sulfide deposits.</title>
        <authorList>
            <person name="Zeng X."/>
            <person name="Chen Y."/>
            <person name="Shao Z."/>
        </authorList>
    </citation>
    <scope>NUCLEOTIDE SEQUENCE [LARGE SCALE GENOMIC DNA]</scope>
    <source>
        <strain evidence="2 3">JL129W03</strain>
    </source>
</reference>
<protein>
    <recommendedName>
        <fullName evidence="1">Probable queuosine precursor transporter</fullName>
        <shortName evidence="1">Q precursor transporter</shortName>
    </recommendedName>
</protein>
<keyword evidence="3" id="KW-1185">Reference proteome</keyword>
<feature type="transmembrane region" description="Helical" evidence="1">
    <location>
        <begin position="140"/>
        <end position="165"/>
    </location>
</feature>
<feature type="transmembrane region" description="Helical" evidence="1">
    <location>
        <begin position="109"/>
        <end position="128"/>
    </location>
</feature>
<gene>
    <name evidence="2" type="ORF">JYK00_01265</name>
</gene>
<keyword evidence="1" id="KW-1133">Transmembrane helix</keyword>
<keyword evidence="1" id="KW-1003">Cell membrane</keyword>
<dbReference type="InterPro" id="IPR003744">
    <property type="entry name" value="YhhQ"/>
</dbReference>
<dbReference type="NCBIfam" id="TIGR00697">
    <property type="entry name" value="queuosine precursor transporter"/>
    <property type="match status" value="1"/>
</dbReference>
<dbReference type="Pfam" id="PF02592">
    <property type="entry name" value="Vut_1"/>
    <property type="match status" value="1"/>
</dbReference>
<keyword evidence="1" id="KW-0472">Membrane</keyword>
<organism evidence="2 3">
    <name type="scientific">Thermosipho ferrireducens</name>
    <dbReference type="NCBI Taxonomy" id="2571116"/>
    <lineage>
        <taxon>Bacteria</taxon>
        <taxon>Thermotogati</taxon>
        <taxon>Thermotogota</taxon>
        <taxon>Thermotogae</taxon>
        <taxon>Thermotogales</taxon>
        <taxon>Fervidobacteriaceae</taxon>
        <taxon>Thermosipho</taxon>
    </lineage>
</organism>
<proteinExistence type="inferred from homology"/>
<feature type="transmembrane region" description="Helical" evidence="1">
    <location>
        <begin position="67"/>
        <end position="89"/>
    </location>
</feature>
<feature type="transmembrane region" description="Helical" evidence="1">
    <location>
        <begin position="7"/>
        <end position="26"/>
    </location>
</feature>
<comment type="function">
    <text evidence="1">Involved in the import of queuosine (Q) precursors, required for Q precursor salvage.</text>
</comment>
<keyword evidence="1" id="KW-0813">Transport</keyword>
<dbReference type="RefSeq" id="WP_207566920.1">
    <property type="nucleotide sequence ID" value="NZ_CP071446.1"/>
</dbReference>
<dbReference type="EMBL" id="CP071446">
    <property type="protein sequence ID" value="QTA38199.1"/>
    <property type="molecule type" value="Genomic_DNA"/>
</dbReference>
<feature type="transmembrane region" description="Helical" evidence="1">
    <location>
        <begin position="177"/>
        <end position="199"/>
    </location>
</feature>
<dbReference type="HAMAP" id="MF_02088">
    <property type="entry name" value="Q_prec_transport"/>
    <property type="match status" value="1"/>
</dbReference>
<comment type="subcellular location">
    <subcellularLocation>
        <location evidence="1">Cell membrane</location>
        <topology evidence="1">Multi-pass membrane protein</topology>
    </subcellularLocation>
</comment>
<dbReference type="Proteomes" id="UP000671862">
    <property type="component" value="Chromosome"/>
</dbReference>
<evidence type="ECO:0000256" key="1">
    <source>
        <dbReference type="HAMAP-Rule" id="MF_02088"/>
    </source>
</evidence>
<evidence type="ECO:0000313" key="3">
    <source>
        <dbReference type="Proteomes" id="UP000671862"/>
    </source>
</evidence>
<feature type="transmembrane region" description="Helical" evidence="1">
    <location>
        <begin position="32"/>
        <end position="55"/>
    </location>
</feature>